<name>A0ABV6JM25_9PROT</name>
<dbReference type="InterPro" id="IPR008565">
    <property type="entry name" value="TtsA-like_GH18_dom"/>
</dbReference>
<dbReference type="Gene3D" id="1.20.141.10">
    <property type="entry name" value="Chitosanase, subunit A, domain 1"/>
    <property type="match status" value="1"/>
</dbReference>
<evidence type="ECO:0000313" key="3">
    <source>
        <dbReference type="EMBL" id="MFC0406767.1"/>
    </source>
</evidence>
<dbReference type="Pfam" id="PF05838">
    <property type="entry name" value="Glyco_hydro_108"/>
    <property type="match status" value="1"/>
</dbReference>
<evidence type="ECO:0000259" key="2">
    <source>
        <dbReference type="Pfam" id="PF09374"/>
    </source>
</evidence>
<feature type="domain" description="Peptidoglycan binding" evidence="2">
    <location>
        <begin position="46"/>
        <end position="103"/>
    </location>
</feature>
<dbReference type="EMBL" id="JBHLUN010000001">
    <property type="protein sequence ID" value="MFC0406767.1"/>
    <property type="molecule type" value="Genomic_DNA"/>
</dbReference>
<evidence type="ECO:0000313" key="4">
    <source>
        <dbReference type="Proteomes" id="UP001589865"/>
    </source>
</evidence>
<proteinExistence type="predicted"/>
<sequence length="142" mass="15995">MQNLTDERAIELYFRDFWTRTGCDELSLLLRDLVFDSAVNNDPGNAGRFLQRALGVPDDGKVGAITRAAIATADPLTLGEAFQRERTTFYTKLSTWKGFDRGWAIGSLQFRSRLCASPSECFAITTTDPRLSQAPRREITWL</sequence>
<organism evidence="3 4">
    <name type="scientific">Roseomonas elaeocarpi</name>
    <dbReference type="NCBI Taxonomy" id="907779"/>
    <lineage>
        <taxon>Bacteria</taxon>
        <taxon>Pseudomonadati</taxon>
        <taxon>Pseudomonadota</taxon>
        <taxon>Alphaproteobacteria</taxon>
        <taxon>Acetobacterales</taxon>
        <taxon>Roseomonadaceae</taxon>
        <taxon>Roseomonas</taxon>
    </lineage>
</organism>
<dbReference type="Pfam" id="PF09374">
    <property type="entry name" value="PG_binding_3"/>
    <property type="match status" value="1"/>
</dbReference>
<dbReference type="SUPFAM" id="SSF53955">
    <property type="entry name" value="Lysozyme-like"/>
    <property type="match status" value="1"/>
</dbReference>
<keyword evidence="4" id="KW-1185">Reference proteome</keyword>
<comment type="caution">
    <text evidence="3">The sequence shown here is derived from an EMBL/GenBank/DDBJ whole genome shotgun (WGS) entry which is preliminary data.</text>
</comment>
<evidence type="ECO:0000259" key="1">
    <source>
        <dbReference type="Pfam" id="PF05838"/>
    </source>
</evidence>
<dbReference type="InterPro" id="IPR018537">
    <property type="entry name" value="Peptidoglycan-bd_3"/>
</dbReference>
<accession>A0ABV6JM25</accession>
<reference evidence="3 4" key="1">
    <citation type="submission" date="2024-09" db="EMBL/GenBank/DDBJ databases">
        <authorList>
            <person name="Sun Q."/>
            <person name="Mori K."/>
        </authorList>
    </citation>
    <scope>NUCLEOTIDE SEQUENCE [LARGE SCALE GENOMIC DNA]</scope>
    <source>
        <strain evidence="3 4">TBRC 5777</strain>
    </source>
</reference>
<dbReference type="Proteomes" id="UP001589865">
    <property type="component" value="Unassembled WGS sequence"/>
</dbReference>
<dbReference type="RefSeq" id="WP_377042649.1">
    <property type="nucleotide sequence ID" value="NZ_JBHLUN010000001.1"/>
</dbReference>
<feature type="domain" description="TtsA-like Glycoside hydrolase family 108" evidence="1">
    <location>
        <begin position="1"/>
        <end position="40"/>
    </location>
</feature>
<protein>
    <submittedName>
        <fullName evidence="3">Peptidoglycan-binding domain-containing protein</fullName>
    </submittedName>
</protein>
<dbReference type="InterPro" id="IPR023346">
    <property type="entry name" value="Lysozyme-like_dom_sf"/>
</dbReference>
<gene>
    <name evidence="3" type="ORF">ACFFGY_00810</name>
</gene>